<dbReference type="PANTHER" id="PTHR31005">
    <property type="entry name" value="DUF4139 DOMAIN-CONTAINING PROTEIN"/>
    <property type="match status" value="1"/>
</dbReference>
<dbReference type="PANTHER" id="PTHR31005:SF8">
    <property type="entry name" value="DUF4139 DOMAIN-CONTAINING PROTEIN"/>
    <property type="match status" value="1"/>
</dbReference>
<evidence type="ECO:0000259" key="2">
    <source>
        <dbReference type="Pfam" id="PF13600"/>
    </source>
</evidence>
<dbReference type="EMBL" id="JBHTAC010000051">
    <property type="protein sequence ID" value="MFC7247156.1"/>
    <property type="molecule type" value="Genomic_DNA"/>
</dbReference>
<feature type="domain" description="DUF4140" evidence="2">
    <location>
        <begin position="21"/>
        <end position="117"/>
    </location>
</feature>
<dbReference type="InterPro" id="IPR011935">
    <property type="entry name" value="CHP02231"/>
</dbReference>
<proteinExistence type="predicted"/>
<organism evidence="3 4">
    <name type="scientific">Catellatospora aurea</name>
    <dbReference type="NCBI Taxonomy" id="1337874"/>
    <lineage>
        <taxon>Bacteria</taxon>
        <taxon>Bacillati</taxon>
        <taxon>Actinomycetota</taxon>
        <taxon>Actinomycetes</taxon>
        <taxon>Micromonosporales</taxon>
        <taxon>Micromonosporaceae</taxon>
        <taxon>Catellatospora</taxon>
    </lineage>
</organism>
<feature type="domain" description="DUF4139" evidence="1">
    <location>
        <begin position="204"/>
        <end position="514"/>
    </location>
</feature>
<comment type="caution">
    <text evidence="3">The sequence shown here is derived from an EMBL/GenBank/DDBJ whole genome shotgun (WGS) entry which is preliminary data.</text>
</comment>
<dbReference type="InterPro" id="IPR025554">
    <property type="entry name" value="DUF4140"/>
</dbReference>
<dbReference type="Pfam" id="PF13600">
    <property type="entry name" value="DUF4140"/>
    <property type="match status" value="1"/>
</dbReference>
<keyword evidence="4" id="KW-1185">Reference proteome</keyword>
<reference evidence="4" key="1">
    <citation type="journal article" date="2019" name="Int. J. Syst. Evol. Microbiol.">
        <title>The Global Catalogue of Microorganisms (GCM) 10K type strain sequencing project: providing services to taxonomists for standard genome sequencing and annotation.</title>
        <authorList>
            <consortium name="The Broad Institute Genomics Platform"/>
            <consortium name="The Broad Institute Genome Sequencing Center for Infectious Disease"/>
            <person name="Wu L."/>
            <person name="Ma J."/>
        </authorList>
    </citation>
    <scope>NUCLEOTIDE SEQUENCE [LARGE SCALE GENOMIC DNA]</scope>
    <source>
        <strain evidence="4">CGMCC 1.9106</strain>
    </source>
</reference>
<name>A0ABW2H4H1_9ACTN</name>
<evidence type="ECO:0000313" key="3">
    <source>
        <dbReference type="EMBL" id="MFC7247156.1"/>
    </source>
</evidence>
<accession>A0ABW2H4H1</accession>
<dbReference type="InterPro" id="IPR037291">
    <property type="entry name" value="DUF4139"/>
</dbReference>
<evidence type="ECO:0000313" key="4">
    <source>
        <dbReference type="Proteomes" id="UP001596392"/>
    </source>
</evidence>
<dbReference type="Pfam" id="PF13598">
    <property type="entry name" value="DUF4139"/>
    <property type="match status" value="1"/>
</dbReference>
<dbReference type="Proteomes" id="UP001596392">
    <property type="component" value="Unassembled WGS sequence"/>
</dbReference>
<dbReference type="NCBIfam" id="TIGR02231">
    <property type="entry name" value="mucoidy inhibitor MuiA family protein"/>
    <property type="match status" value="1"/>
</dbReference>
<sequence>MSERFTGSDGPDLVDAPIVAVTVFPDRARVTRRATVTLTPGEHRVPCGPLPLNLLRDSVRVSGHGPAAVAGVNVVTRREPVATHTAVVELEAELREIEAVIAVLDDADTVATARERFVGRLAMRGAGTLATGEPGAAARFADGLDEQLTAIHAGRRSRERERFDLHRRREAAERRLMDLRGSTRPDRLAAEILLEVDEPGEIELELSYVVPGASWSSGYDLRLAGDALTLTWHGMITQRTGEDWPECALKLSTARPAGALEVPELDPWFVDVERPMPIAYAAAPMAMSAPPPPAPGAAPMQTMMPKARAAVRETSASVEEGPVAATYTPLKPVAVPADGTAHRTLIARFDLSARLDHITAPVRAEEATLRATVLNTSGHTLPGGTAALFHEGDFVGSTRLEPWAPQEERELALGVDDRVRVERELVRRAAGKATLGSSRRTDAEYKITVANHTPREIAVTVLDQLPVSRDSQITVKELHAKPEPTERSDLGVYTWKLTLAPNTTQEIHFALRVESAKGVAISGWRD</sequence>
<gene>
    <name evidence="3" type="ORF">ACFQO7_32175</name>
</gene>
<evidence type="ECO:0000259" key="1">
    <source>
        <dbReference type="Pfam" id="PF13598"/>
    </source>
</evidence>
<protein>
    <submittedName>
        <fullName evidence="3">DUF4139 domain-containing protein</fullName>
    </submittedName>
</protein>
<dbReference type="RefSeq" id="WP_376809913.1">
    <property type="nucleotide sequence ID" value="NZ_JBHTAC010000051.1"/>
</dbReference>